<dbReference type="RefSeq" id="WP_188597150.1">
    <property type="nucleotide sequence ID" value="NZ_BMNL01000004.1"/>
</dbReference>
<dbReference type="Proteomes" id="UP000610960">
    <property type="component" value="Unassembled WGS sequence"/>
</dbReference>
<protein>
    <submittedName>
        <fullName evidence="1">Uncharacterized protein</fullName>
    </submittedName>
</protein>
<evidence type="ECO:0000313" key="2">
    <source>
        <dbReference type="Proteomes" id="UP000610960"/>
    </source>
</evidence>
<dbReference type="EMBL" id="BMNL01000004">
    <property type="protein sequence ID" value="GGP22531.1"/>
    <property type="molecule type" value="Genomic_DNA"/>
</dbReference>
<name>A0A830GYU7_9CREN</name>
<comment type="caution">
    <text evidence="1">The sequence shown here is derived from an EMBL/GenBank/DDBJ whole genome shotgun (WGS) entry which is preliminary data.</text>
</comment>
<gene>
    <name evidence="1" type="ORF">GCM10007981_18970</name>
</gene>
<reference evidence="1" key="1">
    <citation type="journal article" date="2014" name="Int. J. Syst. Evol. Microbiol.">
        <title>Complete genome sequence of Corynebacterium casei LMG S-19264T (=DSM 44701T), isolated from a smear-ripened cheese.</title>
        <authorList>
            <consortium name="US DOE Joint Genome Institute (JGI-PGF)"/>
            <person name="Walter F."/>
            <person name="Albersmeier A."/>
            <person name="Kalinowski J."/>
            <person name="Ruckert C."/>
        </authorList>
    </citation>
    <scope>NUCLEOTIDE SEQUENCE</scope>
    <source>
        <strain evidence="1">JCM 10088</strain>
    </source>
</reference>
<keyword evidence="2" id="KW-1185">Reference proteome</keyword>
<dbReference type="AlphaFoldDB" id="A0A830GYU7"/>
<reference evidence="1" key="2">
    <citation type="submission" date="2020-09" db="EMBL/GenBank/DDBJ databases">
        <authorList>
            <person name="Sun Q."/>
            <person name="Ohkuma M."/>
        </authorList>
    </citation>
    <scope>NUCLEOTIDE SEQUENCE</scope>
    <source>
        <strain evidence="1">JCM 10088</strain>
    </source>
</reference>
<accession>A0A830GYU7</accession>
<sequence>MPVTYTCSACGFVLYRGTRPKSYEDVCKQWGYVCPVCMSALEVPGKSIKWKFNP</sequence>
<organism evidence="1 2">
    <name type="scientific">Thermocladium modestius</name>
    <dbReference type="NCBI Taxonomy" id="62609"/>
    <lineage>
        <taxon>Archaea</taxon>
        <taxon>Thermoproteota</taxon>
        <taxon>Thermoprotei</taxon>
        <taxon>Thermoproteales</taxon>
        <taxon>Thermoproteaceae</taxon>
        <taxon>Thermocladium</taxon>
    </lineage>
</organism>
<dbReference type="OrthoDB" id="3973at2157"/>
<proteinExistence type="predicted"/>
<evidence type="ECO:0000313" key="1">
    <source>
        <dbReference type="EMBL" id="GGP22531.1"/>
    </source>
</evidence>